<dbReference type="InterPro" id="IPR044862">
    <property type="entry name" value="Pro_4_hyd_alph_FE2OG_OXY"/>
</dbReference>
<dbReference type="EMBL" id="BAABCX010000001">
    <property type="protein sequence ID" value="GAA3530504.1"/>
    <property type="molecule type" value="Genomic_DNA"/>
</dbReference>
<dbReference type="InterPro" id="IPR005123">
    <property type="entry name" value="Oxoglu/Fe-dep_dioxygenase_dom"/>
</dbReference>
<dbReference type="Pfam" id="PF13640">
    <property type="entry name" value="2OG-FeII_Oxy_3"/>
    <property type="match status" value="1"/>
</dbReference>
<dbReference type="InterPro" id="IPR006620">
    <property type="entry name" value="Pro_4_hyd_alph"/>
</dbReference>
<evidence type="ECO:0000313" key="8">
    <source>
        <dbReference type="EMBL" id="GAA3530504.1"/>
    </source>
</evidence>
<dbReference type="PROSITE" id="PS51471">
    <property type="entry name" value="FE2OG_OXY"/>
    <property type="match status" value="1"/>
</dbReference>
<keyword evidence="3" id="KW-0847">Vitamin C</keyword>
<dbReference type="RefSeq" id="WP_344954831.1">
    <property type="nucleotide sequence ID" value="NZ_BAABCX010000001.1"/>
</dbReference>
<evidence type="ECO:0000256" key="2">
    <source>
        <dbReference type="ARBA" id="ARBA00022723"/>
    </source>
</evidence>
<gene>
    <name evidence="8" type="ORF">GCM10022394_07250</name>
</gene>
<dbReference type="InterPro" id="IPR051559">
    <property type="entry name" value="HIF_prolyl_hydroxylases"/>
</dbReference>
<organism evidence="8 9">
    <name type="scientific">Zobellella aerophila</name>
    <dbReference type="NCBI Taxonomy" id="870480"/>
    <lineage>
        <taxon>Bacteria</taxon>
        <taxon>Pseudomonadati</taxon>
        <taxon>Pseudomonadota</taxon>
        <taxon>Gammaproteobacteria</taxon>
        <taxon>Aeromonadales</taxon>
        <taxon>Aeromonadaceae</taxon>
        <taxon>Zobellella</taxon>
    </lineage>
</organism>
<accession>A0ABP6VB26</accession>
<proteinExistence type="predicted"/>
<evidence type="ECO:0000256" key="4">
    <source>
        <dbReference type="ARBA" id="ARBA00022964"/>
    </source>
</evidence>
<comment type="cofactor">
    <cofactor evidence="1">
        <name>L-ascorbate</name>
        <dbReference type="ChEBI" id="CHEBI:38290"/>
    </cofactor>
</comment>
<reference evidence="9" key="1">
    <citation type="journal article" date="2019" name="Int. J. Syst. Evol. Microbiol.">
        <title>The Global Catalogue of Microorganisms (GCM) 10K type strain sequencing project: providing services to taxonomists for standard genome sequencing and annotation.</title>
        <authorList>
            <consortium name="The Broad Institute Genomics Platform"/>
            <consortium name="The Broad Institute Genome Sequencing Center for Infectious Disease"/>
            <person name="Wu L."/>
            <person name="Ma J."/>
        </authorList>
    </citation>
    <scope>NUCLEOTIDE SEQUENCE [LARGE SCALE GENOMIC DNA]</scope>
    <source>
        <strain evidence="9">JCM 17110</strain>
    </source>
</reference>
<feature type="domain" description="Fe2OG dioxygenase" evidence="7">
    <location>
        <begin position="100"/>
        <end position="202"/>
    </location>
</feature>
<dbReference type="SMART" id="SM00702">
    <property type="entry name" value="P4Hc"/>
    <property type="match status" value="1"/>
</dbReference>
<name>A0ABP6VB26_9GAMM</name>
<evidence type="ECO:0000256" key="5">
    <source>
        <dbReference type="ARBA" id="ARBA00023002"/>
    </source>
</evidence>
<keyword evidence="5" id="KW-0560">Oxidoreductase</keyword>
<comment type="caution">
    <text evidence="8">The sequence shown here is derived from an EMBL/GenBank/DDBJ whole genome shotgun (WGS) entry which is preliminary data.</text>
</comment>
<evidence type="ECO:0000256" key="1">
    <source>
        <dbReference type="ARBA" id="ARBA00001961"/>
    </source>
</evidence>
<keyword evidence="4" id="KW-0223">Dioxygenase</keyword>
<keyword evidence="9" id="KW-1185">Reference proteome</keyword>
<sequence>MSLPCPTRTPLDALVDAVAEQGIGVFPDFFSTSLIAALRDDVHALPQHQLSPAGIGRDLAHQTNSRIRTDKTCWIDGHSRPQQDYLALMAEVQQQMNRQLFMGLQDYECHYAQYQGGDFYKKHLDAFRGRSNRRLTTVAYLNPEWRAQDGGELLVYEQQGKHPIQRVLPRAGTLVCFLSERFPHEVLPARRTRLSIAGWFRVDGPLG</sequence>
<evidence type="ECO:0000259" key="7">
    <source>
        <dbReference type="PROSITE" id="PS51471"/>
    </source>
</evidence>
<dbReference type="PANTHER" id="PTHR12907:SF26">
    <property type="entry name" value="HIF PROLYL HYDROXYLASE, ISOFORM C"/>
    <property type="match status" value="1"/>
</dbReference>
<evidence type="ECO:0000256" key="6">
    <source>
        <dbReference type="ARBA" id="ARBA00023004"/>
    </source>
</evidence>
<evidence type="ECO:0000313" key="9">
    <source>
        <dbReference type="Proteomes" id="UP001500795"/>
    </source>
</evidence>
<keyword evidence="6" id="KW-0408">Iron</keyword>
<protein>
    <submittedName>
        <fullName evidence="8">2OG-Fe(II) oxygenase</fullName>
    </submittedName>
</protein>
<keyword evidence="2" id="KW-0479">Metal-binding</keyword>
<evidence type="ECO:0000256" key="3">
    <source>
        <dbReference type="ARBA" id="ARBA00022896"/>
    </source>
</evidence>
<dbReference type="Proteomes" id="UP001500795">
    <property type="component" value="Unassembled WGS sequence"/>
</dbReference>
<dbReference type="Gene3D" id="2.60.120.620">
    <property type="entry name" value="q2cbj1_9rhob like domain"/>
    <property type="match status" value="1"/>
</dbReference>
<dbReference type="PANTHER" id="PTHR12907">
    <property type="entry name" value="EGL NINE HOMOLOG-RELATED"/>
    <property type="match status" value="1"/>
</dbReference>